<gene>
    <name evidence="3" type="ORF">B5D80_04495</name>
</gene>
<dbReference type="Proteomes" id="UP000197174">
    <property type="component" value="Unassembled WGS sequence"/>
</dbReference>
<protein>
    <recommendedName>
        <fullName evidence="2">HTH cro/C1-type domain-containing protein</fullName>
    </recommendedName>
</protein>
<comment type="caution">
    <text evidence="3">The sequence shown here is derived from an EMBL/GenBank/DDBJ whole genome shotgun (WGS) entry which is preliminary data.</text>
</comment>
<evidence type="ECO:0000313" key="4">
    <source>
        <dbReference type="Proteomes" id="UP000197174"/>
    </source>
</evidence>
<dbReference type="EMBL" id="MZMV01000005">
    <property type="protein sequence ID" value="OWV11553.1"/>
    <property type="molecule type" value="Genomic_DNA"/>
</dbReference>
<dbReference type="InterPro" id="IPR010982">
    <property type="entry name" value="Lambda_DNA-bd_dom_sf"/>
</dbReference>
<sequence length="411" mass="45395">MMGPRNVPGRQPPSVGDRIASARRRRGMSRRVLADLIGRSEEWLRQIENGKRRLDSIEYAIRISDVLDIGDLLTDLGLAEAHASRTSRPANAVARTRAAILSAVGTDLLGDEAQRRPQVVSLEREVEEAWRIWTGHANRYQRTFLLLPQLIQDASARLRTEVTADPIAAALSVHYLARTILSRVNEEQLAWIMADRALVAAGRVGGESLLAAAWHGASSYLRQGCYEEAQRLALAAAAHEPPGDARADNLLSLRGALLLVAAEAAAADLDVERCFQLLQDARRIARNVPDDLQPHMIPFGMTEVGISAVQSEIRLGRIAEAMRLAAEVDIPDDYPPDRQARFFIPLAFLHARRNEDAAAAFALGKIAGISPEDIRYDHLCGQALHRLLRRNNLTIRRELSRLAALSEFRPG</sequence>
<evidence type="ECO:0000313" key="3">
    <source>
        <dbReference type="EMBL" id="OWV11553.1"/>
    </source>
</evidence>
<dbReference type="InterPro" id="IPR001387">
    <property type="entry name" value="Cro/C1-type_HTH"/>
</dbReference>
<dbReference type="SUPFAM" id="SSF47413">
    <property type="entry name" value="lambda repressor-like DNA-binding domains"/>
    <property type="match status" value="1"/>
</dbReference>
<dbReference type="Gene3D" id="1.10.260.40">
    <property type="entry name" value="lambda repressor-like DNA-binding domains"/>
    <property type="match status" value="1"/>
</dbReference>
<organism evidence="3 4">
    <name type="scientific">Micromonospora wenchangensis</name>
    <dbReference type="NCBI Taxonomy" id="1185415"/>
    <lineage>
        <taxon>Bacteria</taxon>
        <taxon>Bacillati</taxon>
        <taxon>Actinomycetota</taxon>
        <taxon>Actinomycetes</taxon>
        <taxon>Micromonosporales</taxon>
        <taxon>Micromonosporaceae</taxon>
        <taxon>Micromonospora</taxon>
    </lineage>
</organism>
<reference evidence="3 4" key="1">
    <citation type="submission" date="2017-03" db="EMBL/GenBank/DDBJ databases">
        <title>Whole genome sequence of Micromonospora wenchangensis, isolated from mangrove soil.</title>
        <authorList>
            <person name="Yang H."/>
        </authorList>
    </citation>
    <scope>NUCLEOTIDE SEQUENCE [LARGE SCALE GENOMIC DNA]</scope>
    <source>
        <strain evidence="3 4">CCTCC AA 2012002</strain>
    </source>
</reference>
<feature type="domain" description="HTH cro/C1-type" evidence="2">
    <location>
        <begin position="19"/>
        <end position="73"/>
    </location>
</feature>
<dbReference type="SMART" id="SM00530">
    <property type="entry name" value="HTH_XRE"/>
    <property type="match status" value="1"/>
</dbReference>
<accession>A0A2D0AX66</accession>
<evidence type="ECO:0000259" key="2">
    <source>
        <dbReference type="PROSITE" id="PS50943"/>
    </source>
</evidence>
<proteinExistence type="predicted"/>
<dbReference type="PROSITE" id="PS50943">
    <property type="entry name" value="HTH_CROC1"/>
    <property type="match status" value="1"/>
</dbReference>
<dbReference type="GO" id="GO:0003677">
    <property type="term" value="F:DNA binding"/>
    <property type="evidence" value="ECO:0007669"/>
    <property type="project" value="InterPro"/>
</dbReference>
<name>A0A2D0AX66_9ACTN</name>
<keyword evidence="4" id="KW-1185">Reference proteome</keyword>
<dbReference type="CDD" id="cd00093">
    <property type="entry name" value="HTH_XRE"/>
    <property type="match status" value="1"/>
</dbReference>
<feature type="region of interest" description="Disordered" evidence="1">
    <location>
        <begin position="1"/>
        <end position="23"/>
    </location>
</feature>
<dbReference type="AlphaFoldDB" id="A0A2D0AX66"/>
<evidence type="ECO:0000256" key="1">
    <source>
        <dbReference type="SAM" id="MobiDB-lite"/>
    </source>
</evidence>
<dbReference type="Pfam" id="PF13560">
    <property type="entry name" value="HTH_31"/>
    <property type="match status" value="1"/>
</dbReference>